<dbReference type="GO" id="GO:0042802">
    <property type="term" value="F:identical protein binding"/>
    <property type="evidence" value="ECO:0007669"/>
    <property type="project" value="TreeGrafter"/>
</dbReference>
<dbReference type="GO" id="GO:0030170">
    <property type="term" value="F:pyridoxal phosphate binding"/>
    <property type="evidence" value="ECO:0007669"/>
    <property type="project" value="InterPro"/>
</dbReference>
<dbReference type="EC" id="2.6.1.11" evidence="5"/>
<organism evidence="6 7">
    <name type="scientific">Thermospira aquatica</name>
    <dbReference type="NCBI Taxonomy" id="2828656"/>
    <lineage>
        <taxon>Bacteria</taxon>
        <taxon>Pseudomonadati</taxon>
        <taxon>Spirochaetota</taxon>
        <taxon>Spirochaetia</taxon>
        <taxon>Brevinematales</taxon>
        <taxon>Thermospiraceae</taxon>
        <taxon>Thermospira</taxon>
    </lineage>
</organism>
<feature type="binding site" evidence="5">
    <location>
        <position position="132"/>
    </location>
    <ligand>
        <name>pyridoxal 5'-phosphate</name>
        <dbReference type="ChEBI" id="CHEBI:597326"/>
    </ligand>
</feature>
<feature type="binding site" evidence="5">
    <location>
        <begin position="102"/>
        <end position="103"/>
    </location>
    <ligand>
        <name>pyridoxal 5'-phosphate</name>
        <dbReference type="ChEBI" id="CHEBI:597326"/>
    </ligand>
</feature>
<feature type="modified residue" description="N6-(pyridoxal phosphate)lysine" evidence="5">
    <location>
        <position position="246"/>
    </location>
</feature>
<dbReference type="SUPFAM" id="SSF53383">
    <property type="entry name" value="PLP-dependent transferases"/>
    <property type="match status" value="1"/>
</dbReference>
<evidence type="ECO:0000313" key="7">
    <source>
        <dbReference type="Proteomes" id="UP001056539"/>
    </source>
</evidence>
<comment type="similarity">
    <text evidence="5">Belongs to the class-III pyridoxal-phosphate-dependent aminotransferase family. ArgD subfamily.</text>
</comment>
<proteinExistence type="inferred from homology"/>
<dbReference type="Gene3D" id="3.40.640.10">
    <property type="entry name" value="Type I PLP-dependent aspartate aminotransferase-like (Major domain)"/>
    <property type="match status" value="1"/>
</dbReference>
<evidence type="ECO:0000256" key="2">
    <source>
        <dbReference type="ARBA" id="ARBA00022605"/>
    </source>
</evidence>
<dbReference type="InterPro" id="IPR015424">
    <property type="entry name" value="PyrdxlP-dep_Trfase"/>
</dbReference>
<dbReference type="InterPro" id="IPR049704">
    <property type="entry name" value="Aminotrans_3_PPA_site"/>
</dbReference>
<keyword evidence="1 5" id="KW-0032">Aminotransferase</keyword>
<dbReference type="NCBIfam" id="NF002325">
    <property type="entry name" value="PRK01278.1"/>
    <property type="match status" value="1"/>
</dbReference>
<sequence length="397" mass="44597">MHTIEMAEHYLIPFYKRTPLVITKGKGCYVWDEKKRRYLDMTSGIAVVNLGHRHPRVVKALQHQAKRIWHISNLFYQKPQTELAEKLVQRSFDGMVFFANSGAEANDGALKIARLWGNKRGKTKVIALQQSFHGRTIATISLTGQEKYKKGFDPLLGEIVFVTPGNIEELRQAWDDTVCAIFLEVIQCEGGVKALSKPFLDEVMRLSREKESLIIIDEVQTGMGRTGTLFGYQQFGIEPDIITLAKGLGNGFPVAAIVVRRPLGKEMPQGMHASTFGGNFLACAVANAVLDTMDESFLNRVQKMSQYFGQQLTELQKKYPAFLLDIRVYGLMIGIDLAKELPVAEVIERFLAKGILTLRAGENTLRLAPPLIIHEKEIQSFIKAFDTLLQEKQGRTA</sequence>
<accession>A0AAX3BAA7</accession>
<dbReference type="EMBL" id="CP073355">
    <property type="protein sequence ID" value="URA09116.1"/>
    <property type="molecule type" value="Genomic_DNA"/>
</dbReference>
<comment type="subcellular location">
    <subcellularLocation>
        <location evidence="5">Cytoplasm</location>
    </subcellularLocation>
</comment>
<comment type="subunit">
    <text evidence="5">Homodimer.</text>
</comment>
<dbReference type="PANTHER" id="PTHR11986:SF79">
    <property type="entry name" value="ACETYLORNITHINE AMINOTRANSFERASE, MITOCHONDRIAL"/>
    <property type="match status" value="1"/>
</dbReference>
<dbReference type="InterPro" id="IPR005814">
    <property type="entry name" value="Aminotrans_3"/>
</dbReference>
<evidence type="ECO:0000313" key="6">
    <source>
        <dbReference type="EMBL" id="URA09116.1"/>
    </source>
</evidence>
<dbReference type="GO" id="GO:0003992">
    <property type="term" value="F:N2-acetyl-L-ornithine:2-oxoglutarate 5-aminotransferase activity"/>
    <property type="evidence" value="ECO:0007669"/>
    <property type="project" value="UniProtKB-UniRule"/>
</dbReference>
<comment type="pathway">
    <text evidence="5">Amino-acid biosynthesis; L-arginine biosynthesis; N(2)-acetyl-L-ornithine from L-glutamate: step 4/4.</text>
</comment>
<dbReference type="InterPro" id="IPR004636">
    <property type="entry name" value="AcOrn/SuccOrn_fam"/>
</dbReference>
<gene>
    <name evidence="5" type="primary">argD</name>
    <name evidence="6" type="ORF">KDW03_06300</name>
</gene>
<feature type="binding site" evidence="5">
    <location>
        <position position="135"/>
    </location>
    <ligand>
        <name>N(2)-acetyl-L-ornithine</name>
        <dbReference type="ChEBI" id="CHEBI:57805"/>
    </ligand>
</feature>
<dbReference type="InterPro" id="IPR015422">
    <property type="entry name" value="PyrdxlP-dep_Trfase_small"/>
</dbReference>
<evidence type="ECO:0000256" key="5">
    <source>
        <dbReference type="HAMAP-Rule" id="MF_01107"/>
    </source>
</evidence>
<comment type="miscellaneous">
    <text evidence="5">May also have succinyldiaminopimelate aminotransferase activity, thus carrying out the corresponding step in lysine biosynthesis.</text>
</comment>
<dbReference type="InterPro" id="IPR050103">
    <property type="entry name" value="Class-III_PLP-dep_AT"/>
</dbReference>
<dbReference type="AlphaFoldDB" id="A0AAX3BAA7"/>
<keyword evidence="5" id="KW-0963">Cytoplasm</keyword>
<dbReference type="RefSeq" id="WP_271434243.1">
    <property type="nucleotide sequence ID" value="NZ_CP073355.1"/>
</dbReference>
<keyword evidence="3 5" id="KW-0808">Transferase</keyword>
<dbReference type="PROSITE" id="PS00600">
    <property type="entry name" value="AA_TRANSFER_CLASS_3"/>
    <property type="match status" value="1"/>
</dbReference>
<reference evidence="6" key="1">
    <citation type="submission" date="2021-04" db="EMBL/GenBank/DDBJ databases">
        <authorList>
            <person name="Postec A."/>
        </authorList>
    </citation>
    <scope>NUCLEOTIDE SEQUENCE</scope>
    <source>
        <strain evidence="6">F1F22</strain>
    </source>
</reference>
<dbReference type="Gene3D" id="3.90.1150.10">
    <property type="entry name" value="Aspartate Aminotransferase, domain 1"/>
    <property type="match status" value="1"/>
</dbReference>
<keyword evidence="7" id="KW-1185">Reference proteome</keyword>
<dbReference type="PIRSF" id="PIRSF000521">
    <property type="entry name" value="Transaminase_4ab_Lys_Orn"/>
    <property type="match status" value="1"/>
</dbReference>
<dbReference type="CDD" id="cd00610">
    <property type="entry name" value="OAT_like"/>
    <property type="match status" value="1"/>
</dbReference>
<dbReference type="NCBIfam" id="TIGR00707">
    <property type="entry name" value="argD"/>
    <property type="match status" value="1"/>
</dbReference>
<comment type="catalytic activity">
    <reaction evidence="5">
        <text>N(2)-acetyl-L-ornithine + 2-oxoglutarate = N-acetyl-L-glutamate 5-semialdehyde + L-glutamate</text>
        <dbReference type="Rhea" id="RHEA:18049"/>
        <dbReference type="ChEBI" id="CHEBI:16810"/>
        <dbReference type="ChEBI" id="CHEBI:29123"/>
        <dbReference type="ChEBI" id="CHEBI:29985"/>
        <dbReference type="ChEBI" id="CHEBI:57805"/>
        <dbReference type="EC" id="2.6.1.11"/>
    </reaction>
</comment>
<reference evidence="6" key="2">
    <citation type="submission" date="2022-06" db="EMBL/GenBank/DDBJ databases">
        <title>Thermospira aquatica gen. nov., sp. nov.</title>
        <authorList>
            <person name="Ben Ali Gam Z."/>
            <person name="Labat M."/>
        </authorList>
    </citation>
    <scope>NUCLEOTIDE SEQUENCE</scope>
    <source>
        <strain evidence="6">F1F22</strain>
    </source>
</reference>
<dbReference type="FunFam" id="3.40.640.10:FF:000004">
    <property type="entry name" value="Acetylornithine aminotransferase"/>
    <property type="match status" value="1"/>
</dbReference>
<evidence type="ECO:0000256" key="3">
    <source>
        <dbReference type="ARBA" id="ARBA00022679"/>
    </source>
</evidence>
<dbReference type="InterPro" id="IPR015421">
    <property type="entry name" value="PyrdxlP-dep_Trfase_major"/>
</dbReference>
<evidence type="ECO:0000256" key="4">
    <source>
        <dbReference type="ARBA" id="ARBA00022898"/>
    </source>
</evidence>
<dbReference type="PANTHER" id="PTHR11986">
    <property type="entry name" value="AMINOTRANSFERASE CLASS III"/>
    <property type="match status" value="1"/>
</dbReference>
<comment type="cofactor">
    <cofactor evidence="5">
        <name>pyridoxal 5'-phosphate</name>
        <dbReference type="ChEBI" id="CHEBI:597326"/>
    </cofactor>
    <text evidence="5">Binds 1 pyridoxal phosphate per subunit.</text>
</comment>
<feature type="binding site" evidence="5">
    <location>
        <position position="274"/>
    </location>
    <ligand>
        <name>N(2)-acetyl-L-ornithine</name>
        <dbReference type="ChEBI" id="CHEBI:57805"/>
    </ligand>
</feature>
<dbReference type="Proteomes" id="UP001056539">
    <property type="component" value="Chromosome"/>
</dbReference>
<name>A0AAX3BAA7_9SPIR</name>
<dbReference type="GO" id="GO:0006526">
    <property type="term" value="P:L-arginine biosynthetic process"/>
    <property type="evidence" value="ECO:0007669"/>
    <property type="project" value="UniProtKB-UniRule"/>
</dbReference>
<keyword evidence="4 5" id="KW-0663">Pyridoxal phosphate</keyword>
<dbReference type="HAMAP" id="MF_01107">
    <property type="entry name" value="ArgD_aminotrans_3"/>
    <property type="match status" value="1"/>
</dbReference>
<dbReference type="KEGG" id="taqu:KDW03_06300"/>
<keyword evidence="2 5" id="KW-0028">Amino-acid biosynthesis</keyword>
<protein>
    <recommendedName>
        <fullName evidence="5">Acetylornithine aminotransferase</fullName>
        <shortName evidence="5">ACOAT</shortName>
        <ecNumber evidence="5">2.6.1.11</ecNumber>
    </recommendedName>
</protein>
<feature type="binding site" evidence="5">
    <location>
        <position position="275"/>
    </location>
    <ligand>
        <name>pyridoxal 5'-phosphate</name>
        <dbReference type="ChEBI" id="CHEBI:597326"/>
    </ligand>
</feature>
<feature type="binding site" evidence="5">
    <location>
        <begin position="217"/>
        <end position="220"/>
    </location>
    <ligand>
        <name>pyridoxal 5'-phosphate</name>
        <dbReference type="ChEBI" id="CHEBI:597326"/>
    </ligand>
</feature>
<dbReference type="Pfam" id="PF00202">
    <property type="entry name" value="Aminotran_3"/>
    <property type="match status" value="1"/>
</dbReference>
<keyword evidence="5" id="KW-0055">Arginine biosynthesis</keyword>
<evidence type="ECO:0000256" key="1">
    <source>
        <dbReference type="ARBA" id="ARBA00022576"/>
    </source>
</evidence>
<dbReference type="GO" id="GO:0005737">
    <property type="term" value="C:cytoplasm"/>
    <property type="evidence" value="ECO:0007669"/>
    <property type="project" value="UniProtKB-SubCell"/>
</dbReference>